<name>A0A1W2B024_9HYPH</name>
<keyword evidence="3" id="KW-1185">Reference proteome</keyword>
<dbReference type="EMBL" id="FWXR01000005">
    <property type="protein sequence ID" value="SMC66061.1"/>
    <property type="molecule type" value="Genomic_DNA"/>
</dbReference>
<protein>
    <submittedName>
        <fullName evidence="2">Uncharacterized protein</fullName>
    </submittedName>
</protein>
<reference evidence="2 3" key="1">
    <citation type="submission" date="2017-04" db="EMBL/GenBank/DDBJ databases">
        <authorList>
            <person name="Afonso C.L."/>
            <person name="Miller P.J."/>
            <person name="Scott M.A."/>
            <person name="Spackman E."/>
            <person name="Goraichik I."/>
            <person name="Dimitrov K.M."/>
            <person name="Suarez D.L."/>
            <person name="Swayne D.E."/>
        </authorList>
    </citation>
    <scope>NUCLEOTIDE SEQUENCE [LARGE SCALE GENOMIC DNA]</scope>
    <source>
        <strain evidence="2 3">CGMCC 1.10972</strain>
    </source>
</reference>
<feature type="chain" id="PRO_5012868031" evidence="1">
    <location>
        <begin position="23"/>
        <end position="103"/>
    </location>
</feature>
<organism evidence="2 3">
    <name type="scientific">Fulvimarina manganoxydans</name>
    <dbReference type="NCBI Taxonomy" id="937218"/>
    <lineage>
        <taxon>Bacteria</taxon>
        <taxon>Pseudomonadati</taxon>
        <taxon>Pseudomonadota</taxon>
        <taxon>Alphaproteobacteria</taxon>
        <taxon>Hyphomicrobiales</taxon>
        <taxon>Aurantimonadaceae</taxon>
        <taxon>Fulvimarina</taxon>
    </lineage>
</organism>
<evidence type="ECO:0000313" key="3">
    <source>
        <dbReference type="Proteomes" id="UP000192656"/>
    </source>
</evidence>
<evidence type="ECO:0000313" key="2">
    <source>
        <dbReference type="EMBL" id="SMC66061.1"/>
    </source>
</evidence>
<gene>
    <name evidence="2" type="ORF">SAMN06297251_105209</name>
</gene>
<keyword evidence="1" id="KW-0732">Signal</keyword>
<proteinExistence type="predicted"/>
<dbReference type="Proteomes" id="UP000192656">
    <property type="component" value="Unassembled WGS sequence"/>
</dbReference>
<dbReference type="AlphaFoldDB" id="A0A1W2B024"/>
<dbReference type="RefSeq" id="WP_084409624.1">
    <property type="nucleotide sequence ID" value="NZ_FWXR01000005.1"/>
</dbReference>
<feature type="signal peptide" evidence="1">
    <location>
        <begin position="1"/>
        <end position="22"/>
    </location>
</feature>
<sequence>MKIPNSLAGLSSAALFLSIALAAPTQAQGWSSPCWEKAQNRVAAKVASQVQNAQGICQNARASKTMYEMLLREARKCGVPQAGINELQAMINQSAAAARGSCM</sequence>
<dbReference type="STRING" id="937218.SAMN06297251_105209"/>
<accession>A0A1W2B024</accession>
<evidence type="ECO:0000256" key="1">
    <source>
        <dbReference type="SAM" id="SignalP"/>
    </source>
</evidence>